<dbReference type="Pfam" id="PF00535">
    <property type="entry name" value="Glycos_transf_2"/>
    <property type="match status" value="1"/>
</dbReference>
<dbReference type="InterPro" id="IPR050834">
    <property type="entry name" value="Glycosyltransf_2"/>
</dbReference>
<protein>
    <submittedName>
        <fullName evidence="1">Glycosyltransferase family 2 protein</fullName>
    </submittedName>
</protein>
<keyword evidence="2" id="KW-1185">Reference proteome</keyword>
<gene>
    <name evidence="1" type="ORF">FY550_08910</name>
</gene>
<proteinExistence type="predicted"/>
<dbReference type="CDD" id="cd00761">
    <property type="entry name" value="Glyco_tranf_GTA_type"/>
    <property type="match status" value="1"/>
</dbReference>
<evidence type="ECO:0000313" key="1">
    <source>
        <dbReference type="EMBL" id="QEL11245.1"/>
    </source>
</evidence>
<accession>A0A1S1NS16</accession>
<dbReference type="Proteomes" id="UP000322553">
    <property type="component" value="Chromosome"/>
</dbReference>
<dbReference type="InterPro" id="IPR029044">
    <property type="entry name" value="Nucleotide-diphossugar_trans"/>
</dbReference>
<dbReference type="PANTHER" id="PTHR43685:SF2">
    <property type="entry name" value="GLYCOSYLTRANSFERASE 2-LIKE DOMAIN-CONTAINING PROTEIN"/>
    <property type="match status" value="1"/>
</dbReference>
<dbReference type="PANTHER" id="PTHR43685">
    <property type="entry name" value="GLYCOSYLTRANSFERASE"/>
    <property type="match status" value="1"/>
</dbReference>
<reference evidence="1 2" key="1">
    <citation type="submission" date="2019-08" db="EMBL/GenBank/DDBJ databases">
        <title>Complete genome sequence of Kushneria sp. YCWA18, a halophilic phosphate-solubilizing bacterium isolated from Daqiao saltern in China.</title>
        <authorList>
            <person name="Du G.-X."/>
            <person name="Qu L.-Y."/>
        </authorList>
    </citation>
    <scope>NUCLEOTIDE SEQUENCE [LARGE SCALE GENOMIC DNA]</scope>
    <source>
        <strain evidence="1 2">YCWA18</strain>
    </source>
</reference>
<dbReference type="EMBL" id="CP043420">
    <property type="protein sequence ID" value="QEL11245.1"/>
    <property type="molecule type" value="Genomic_DNA"/>
</dbReference>
<dbReference type="InterPro" id="IPR001173">
    <property type="entry name" value="Glyco_trans_2-like"/>
</dbReference>
<dbReference type="OrthoDB" id="9801954at2"/>
<dbReference type="SUPFAM" id="SSF53448">
    <property type="entry name" value="Nucleotide-diphospho-sugar transferases"/>
    <property type="match status" value="1"/>
</dbReference>
<name>A0A1S1NS16_9GAMM</name>
<dbReference type="Gene3D" id="3.90.550.10">
    <property type="entry name" value="Spore Coat Polysaccharide Biosynthesis Protein SpsA, Chain A"/>
    <property type="match status" value="1"/>
</dbReference>
<keyword evidence="1" id="KW-0808">Transferase</keyword>
<dbReference type="STRING" id="657387.BH688_05160"/>
<dbReference type="AlphaFoldDB" id="A0A1S1NS16"/>
<dbReference type="GO" id="GO:0016740">
    <property type="term" value="F:transferase activity"/>
    <property type="evidence" value="ECO:0007669"/>
    <property type="project" value="UniProtKB-KW"/>
</dbReference>
<organism evidence="1 2">
    <name type="scientific">Kushneria phosphatilytica</name>
    <dbReference type="NCBI Taxonomy" id="657387"/>
    <lineage>
        <taxon>Bacteria</taxon>
        <taxon>Pseudomonadati</taxon>
        <taxon>Pseudomonadota</taxon>
        <taxon>Gammaproteobacteria</taxon>
        <taxon>Oceanospirillales</taxon>
        <taxon>Halomonadaceae</taxon>
        <taxon>Kushneria</taxon>
    </lineage>
</organism>
<evidence type="ECO:0000313" key="2">
    <source>
        <dbReference type="Proteomes" id="UP000322553"/>
    </source>
</evidence>
<dbReference type="KEGG" id="kuy:FY550_08910"/>
<sequence length="314" mass="36093">MSCFYNFEGQVFEKTISVVIPSYNSGAFISDTIESVIEAAASYDFEIIIVDDCSEDIVCLRQVVKQFSKALLIEKDKKSNAAISRNIGIKKARGKYIFLLDSDDHFEPGYISHRIRMMEAGEYEFVFGSYINVTEYKETVVCEVPRGIDPKDFLFIEDKDIRTSTISFVGYKKESFRFNENLEKHQDWAFLIDTLAQCTRWSYDVTPGVKLNCVRGSRMSGAMNIKASRYFISKYLDDSVHVSGFCKRHFILAALVENEEAYRYFSSLVMLSRIKMKYKLIKLVGDIMTNAGLFPLLSRSLFFFRSVVGNFARK</sequence>